<protein>
    <submittedName>
        <fullName evidence="1">Uncharacterized protein</fullName>
    </submittedName>
</protein>
<proteinExistence type="predicted"/>
<sequence>MAGVLISAGLLVTGVGCAPSGTTDADRADFAGAQERMEHILPLLQAEAATAGLDLPLEKLAERSCLRSEIEAQQEQTRWEGQLASVSADPVQADAVVDAVSAVLASEGWELTRDDDPGNDPSTPRYVDYTKDGIDVSVMYRVGITDSVEVLASTDCTDHASDHQMLRSALDPGYSKSSSYYPDGE</sequence>
<evidence type="ECO:0000313" key="2">
    <source>
        <dbReference type="Proteomes" id="UP000239297"/>
    </source>
</evidence>
<dbReference type="Proteomes" id="UP000239297">
    <property type="component" value="Unassembled WGS sequence"/>
</dbReference>
<gene>
    <name evidence="1" type="ORF">C4K88_03310</name>
</gene>
<organism evidence="1 2">
    <name type="scientific">Arthrobacter pityocampae</name>
    <dbReference type="NCBI Taxonomy" id="547334"/>
    <lineage>
        <taxon>Bacteria</taxon>
        <taxon>Bacillati</taxon>
        <taxon>Actinomycetota</taxon>
        <taxon>Actinomycetes</taxon>
        <taxon>Micrococcales</taxon>
        <taxon>Micrococcaceae</taxon>
        <taxon>Arthrobacter</taxon>
    </lineage>
</organism>
<dbReference type="EMBL" id="PRKW01000001">
    <property type="protein sequence ID" value="PPB50900.1"/>
    <property type="molecule type" value="Genomic_DNA"/>
</dbReference>
<name>A0A2S5J2B9_9MICC</name>
<keyword evidence="2" id="KW-1185">Reference proteome</keyword>
<dbReference type="RefSeq" id="WP_104120163.1">
    <property type="nucleotide sequence ID" value="NZ_PRKW01000001.1"/>
</dbReference>
<dbReference type="OrthoDB" id="4964959at2"/>
<accession>A0A2S5J2B9</accession>
<reference evidence="1 2" key="1">
    <citation type="journal article" date="2014" name="Int. J. Syst. Evol. Microbiol.">
        <title>Arthrobacter pityocampae sp. nov., isolated from Thaumetopoea pityocampa (Lep., Thaumetopoeidae).</title>
        <authorList>
            <person name="Ince I.A."/>
            <person name="Demirbag Z."/>
            <person name="Kati H."/>
        </authorList>
    </citation>
    <scope>NUCLEOTIDE SEQUENCE [LARGE SCALE GENOMIC DNA]</scope>
    <source>
        <strain evidence="1 2">Tp2</strain>
    </source>
</reference>
<dbReference type="AlphaFoldDB" id="A0A2S5J2B9"/>
<comment type="caution">
    <text evidence="1">The sequence shown here is derived from an EMBL/GenBank/DDBJ whole genome shotgun (WGS) entry which is preliminary data.</text>
</comment>
<evidence type="ECO:0000313" key="1">
    <source>
        <dbReference type="EMBL" id="PPB50900.1"/>
    </source>
</evidence>